<dbReference type="EMBL" id="BK014843">
    <property type="protein sequence ID" value="DAD78436.1"/>
    <property type="molecule type" value="Genomic_DNA"/>
</dbReference>
<organism evidence="1">
    <name type="scientific">Siphoviridae sp. ctg5k4</name>
    <dbReference type="NCBI Taxonomy" id="2826418"/>
    <lineage>
        <taxon>Viruses</taxon>
        <taxon>Duplodnaviria</taxon>
        <taxon>Heunggongvirae</taxon>
        <taxon>Uroviricota</taxon>
        <taxon>Caudoviricetes</taxon>
    </lineage>
</organism>
<accession>A0A8S5M893</accession>
<evidence type="ECO:0000313" key="1">
    <source>
        <dbReference type="EMBL" id="DAD78436.1"/>
    </source>
</evidence>
<proteinExistence type="predicted"/>
<protein>
    <submittedName>
        <fullName evidence="1">Uncharacterized protein</fullName>
    </submittedName>
</protein>
<name>A0A8S5M893_9CAUD</name>
<reference evidence="1" key="1">
    <citation type="journal article" date="2021" name="Proc. Natl. Acad. Sci. U.S.A.">
        <title>A Catalog of Tens of Thousands of Viruses from Human Metagenomes Reveals Hidden Associations with Chronic Diseases.</title>
        <authorList>
            <person name="Tisza M.J."/>
            <person name="Buck C.B."/>
        </authorList>
    </citation>
    <scope>NUCLEOTIDE SEQUENCE</scope>
    <source>
        <strain evidence="1">Ctg5k4</strain>
    </source>
</reference>
<sequence length="62" mass="7112">MGQENKSFPSNKLEALALLYVEKSEDVSTLSPKTLLKRYNSAYDELRRADAEKKPNPMGYFQ</sequence>